<dbReference type="Pfam" id="PF01412">
    <property type="entry name" value="ArfGap"/>
    <property type="match status" value="1"/>
</dbReference>
<dbReference type="PROSITE" id="PS50003">
    <property type="entry name" value="PH_DOMAIN"/>
    <property type="match status" value="1"/>
</dbReference>
<dbReference type="Gene3D" id="1.10.220.150">
    <property type="entry name" value="Arf GTPase activating protein"/>
    <property type="match status" value="1"/>
</dbReference>
<dbReference type="GO" id="GO:0005096">
    <property type="term" value="F:GTPase activator activity"/>
    <property type="evidence" value="ECO:0007669"/>
    <property type="project" value="InterPro"/>
</dbReference>
<sequence>MPQRKVNNVSIKAILFQRAGRTFPPVTKKMSAIVCQGEMYKLGGGALSRHQKRYFELRENGALTYYEKQNGEEKGVIYVEGAKIVDRGTYQGKLSFSIEGVNLAKGVKEYYLFLDDAATKWMWYQNIQRLTKRYDFLYGDESSGGTTHDQRILDSVVYQRCIADNAANHICADCGAPHPTWSVGKPYGGFVCIECIGVHRNLWSSFCKEVELDRWSEEEILYMCEGRGNLALNEELEYHVPRSVLKPNQWSARALREDYIKQKYARAFVKRPVISDEGVAIETLLEQLSPVQDTAVRDDPSRTQLQFGSPPKYLGVAFVFLTEINGFGSSGCMAVLTNGFQEVRSRGGTKADNTTTRWNENLQIGVDNLRRPLYITLYEGENKIVGTAELILAEVDGVSDGEPKQVSVMVAGSKATHATLFAKVTFTKLS</sequence>
<keyword evidence="1" id="KW-0479">Metal-binding</keyword>
<keyword evidence="5" id="KW-1185">Reference proteome</keyword>
<evidence type="ECO:0000313" key="4">
    <source>
        <dbReference type="EMBL" id="CUG92886.1"/>
    </source>
</evidence>
<evidence type="ECO:0000259" key="3">
    <source>
        <dbReference type="PROSITE" id="PS50115"/>
    </source>
</evidence>
<dbReference type="AlphaFoldDB" id="A0A0S4JUV2"/>
<dbReference type="GO" id="GO:0008270">
    <property type="term" value="F:zinc ion binding"/>
    <property type="evidence" value="ECO:0007669"/>
    <property type="project" value="UniProtKB-KW"/>
</dbReference>
<dbReference type="SUPFAM" id="SSF57863">
    <property type="entry name" value="ArfGap/RecO-like zinc finger"/>
    <property type="match status" value="1"/>
</dbReference>
<dbReference type="SMART" id="SM00233">
    <property type="entry name" value="PH"/>
    <property type="match status" value="1"/>
</dbReference>
<dbReference type="VEuPathDB" id="TriTrypDB:BSAL_02720"/>
<feature type="domain" description="PH" evidence="2">
    <location>
        <begin position="32"/>
        <end position="132"/>
    </location>
</feature>
<dbReference type="SUPFAM" id="SSF50729">
    <property type="entry name" value="PH domain-like"/>
    <property type="match status" value="1"/>
</dbReference>
<dbReference type="PANTHER" id="PTHR46220">
    <property type="entry name" value="ADP-RIBOSYLATION FACTOR GTPASE-ACTIVATING PROTEIN AGD12"/>
    <property type="match status" value="1"/>
</dbReference>
<name>A0A0S4JUV2_BODSA</name>
<keyword evidence="1" id="KW-0862">Zinc</keyword>
<accession>A0A0S4JUV2</accession>
<dbReference type="EMBL" id="CYKH01002092">
    <property type="protein sequence ID" value="CUG92886.1"/>
    <property type="molecule type" value="Genomic_DNA"/>
</dbReference>
<dbReference type="Gene3D" id="2.30.29.30">
    <property type="entry name" value="Pleckstrin-homology domain (PH domain)/Phosphotyrosine-binding domain (PTB)"/>
    <property type="match status" value="1"/>
</dbReference>
<protein>
    <submittedName>
        <fullName evidence="4">GTPase activating protein, putative</fullName>
    </submittedName>
</protein>
<evidence type="ECO:0000259" key="2">
    <source>
        <dbReference type="PROSITE" id="PS50003"/>
    </source>
</evidence>
<gene>
    <name evidence="4" type="ORF">BSAL_02720</name>
</gene>
<organism evidence="4 5">
    <name type="scientific">Bodo saltans</name>
    <name type="common">Flagellated protozoan</name>
    <dbReference type="NCBI Taxonomy" id="75058"/>
    <lineage>
        <taxon>Eukaryota</taxon>
        <taxon>Discoba</taxon>
        <taxon>Euglenozoa</taxon>
        <taxon>Kinetoplastea</taxon>
        <taxon>Metakinetoplastina</taxon>
        <taxon>Eubodonida</taxon>
        <taxon>Bodonidae</taxon>
        <taxon>Bodo</taxon>
    </lineage>
</organism>
<dbReference type="CDD" id="cd00821">
    <property type="entry name" value="PH"/>
    <property type="match status" value="1"/>
</dbReference>
<dbReference type="InterPro" id="IPR001849">
    <property type="entry name" value="PH_domain"/>
</dbReference>
<dbReference type="InterPro" id="IPR011993">
    <property type="entry name" value="PH-like_dom_sf"/>
</dbReference>
<dbReference type="SMART" id="SM00105">
    <property type="entry name" value="ArfGap"/>
    <property type="match status" value="1"/>
</dbReference>
<dbReference type="GO" id="GO:0005543">
    <property type="term" value="F:phospholipid binding"/>
    <property type="evidence" value="ECO:0007669"/>
    <property type="project" value="InterPro"/>
</dbReference>
<dbReference type="OrthoDB" id="10266696at2759"/>
<dbReference type="InterPro" id="IPR044518">
    <property type="entry name" value="ARF_GAP_AGD11/12/13"/>
</dbReference>
<reference evidence="5" key="1">
    <citation type="submission" date="2015-09" db="EMBL/GenBank/DDBJ databases">
        <authorList>
            <consortium name="Pathogen Informatics"/>
        </authorList>
    </citation>
    <scope>NUCLEOTIDE SEQUENCE [LARGE SCALE GENOMIC DNA]</scope>
    <source>
        <strain evidence="5">Lake Konstanz</strain>
    </source>
</reference>
<dbReference type="Proteomes" id="UP000051952">
    <property type="component" value="Unassembled WGS sequence"/>
</dbReference>
<keyword evidence="1" id="KW-0863">Zinc-finger</keyword>
<dbReference type="PRINTS" id="PR00405">
    <property type="entry name" value="REVINTRACTNG"/>
</dbReference>
<dbReference type="InterPro" id="IPR037278">
    <property type="entry name" value="ARFGAP/RecO"/>
</dbReference>
<dbReference type="Pfam" id="PF00169">
    <property type="entry name" value="PH"/>
    <property type="match status" value="1"/>
</dbReference>
<dbReference type="PROSITE" id="PS50115">
    <property type="entry name" value="ARFGAP"/>
    <property type="match status" value="1"/>
</dbReference>
<evidence type="ECO:0000313" key="5">
    <source>
        <dbReference type="Proteomes" id="UP000051952"/>
    </source>
</evidence>
<feature type="domain" description="Arf-GAP" evidence="3">
    <location>
        <begin position="150"/>
        <end position="264"/>
    </location>
</feature>
<evidence type="ECO:0000256" key="1">
    <source>
        <dbReference type="PROSITE-ProRule" id="PRU00288"/>
    </source>
</evidence>
<proteinExistence type="predicted"/>
<dbReference type="InterPro" id="IPR001164">
    <property type="entry name" value="ArfGAP_dom"/>
</dbReference>
<dbReference type="PANTHER" id="PTHR46220:SF1">
    <property type="entry name" value="ADP-RIBOSYLATION FACTOR GTPASE-ACTIVATING PROTEIN AGD12"/>
    <property type="match status" value="1"/>
</dbReference>
<dbReference type="InterPro" id="IPR038508">
    <property type="entry name" value="ArfGAP_dom_sf"/>
</dbReference>